<keyword evidence="3" id="KW-1185">Reference proteome</keyword>
<organism evidence="2 3">
    <name type="scientific">Papaver nudicaule</name>
    <name type="common">Iceland poppy</name>
    <dbReference type="NCBI Taxonomy" id="74823"/>
    <lineage>
        <taxon>Eukaryota</taxon>
        <taxon>Viridiplantae</taxon>
        <taxon>Streptophyta</taxon>
        <taxon>Embryophyta</taxon>
        <taxon>Tracheophyta</taxon>
        <taxon>Spermatophyta</taxon>
        <taxon>Magnoliopsida</taxon>
        <taxon>Ranunculales</taxon>
        <taxon>Papaveraceae</taxon>
        <taxon>Papaveroideae</taxon>
        <taxon>Papaver</taxon>
    </lineage>
</organism>
<dbReference type="InterPro" id="IPR050232">
    <property type="entry name" value="FBL13/AtMIF1-like"/>
</dbReference>
<evidence type="ECO:0000313" key="2">
    <source>
        <dbReference type="EMBL" id="MCL7041133.1"/>
    </source>
</evidence>
<name>A0AA41VH53_PAPNU</name>
<feature type="non-terminal residue" evidence="2">
    <location>
        <position position="234"/>
    </location>
</feature>
<dbReference type="PANTHER" id="PTHR31900">
    <property type="entry name" value="F-BOX/RNI SUPERFAMILY PROTEIN-RELATED"/>
    <property type="match status" value="1"/>
</dbReference>
<dbReference type="EMBL" id="JAJJMA010220441">
    <property type="protein sequence ID" value="MCL7041133.1"/>
    <property type="molecule type" value="Genomic_DNA"/>
</dbReference>
<evidence type="ECO:0000313" key="3">
    <source>
        <dbReference type="Proteomes" id="UP001177140"/>
    </source>
</evidence>
<dbReference type="PANTHER" id="PTHR31900:SF30">
    <property type="entry name" value="SUPERFAMILY PROTEIN, PUTATIVE-RELATED"/>
    <property type="match status" value="1"/>
</dbReference>
<dbReference type="SUPFAM" id="SSF52047">
    <property type="entry name" value="RNI-like"/>
    <property type="match status" value="1"/>
</dbReference>
<feature type="domain" description="F-box/LRR-repeat protein 15/At3g58940/PEG3-like LRR" evidence="1">
    <location>
        <begin position="34"/>
        <end position="172"/>
    </location>
</feature>
<accession>A0AA41VH53</accession>
<dbReference type="InterPro" id="IPR032675">
    <property type="entry name" value="LRR_dom_sf"/>
</dbReference>
<evidence type="ECO:0000259" key="1">
    <source>
        <dbReference type="Pfam" id="PF24758"/>
    </source>
</evidence>
<dbReference type="AlphaFoldDB" id="A0AA41VH53"/>
<reference evidence="2" key="1">
    <citation type="submission" date="2022-03" db="EMBL/GenBank/DDBJ databases">
        <title>A functionally conserved STORR gene fusion in Papaver species that diverged 16.8 million years ago.</title>
        <authorList>
            <person name="Catania T."/>
        </authorList>
    </citation>
    <scope>NUCLEOTIDE SEQUENCE</scope>
    <source>
        <strain evidence="2">S-191538</strain>
    </source>
</reference>
<sequence length="234" mass="26860">MRFVKRVLMLRGGSDIKKFDINLDFHFEKLAKHLDLWILAASRRNVEELNIIHWYGIDVRLPRCLVTSESLTGLVLRFEGSLVLPDTMGLPRLKSLVLVSIEVEDLEFINKLLSSCPVLETLRIQQIRAKAGDELCVSNSGLKHLDINHYYYGEGEPRIIRLCTPSLTSFICEDYMIRDYCLENLSSLVTADIKMTQVEDEDIGKAEPFPKGILVFLKAFHNVRKLTLSLDFFQ</sequence>
<dbReference type="Proteomes" id="UP001177140">
    <property type="component" value="Unassembled WGS sequence"/>
</dbReference>
<dbReference type="Gene3D" id="3.80.10.10">
    <property type="entry name" value="Ribonuclease Inhibitor"/>
    <property type="match status" value="1"/>
</dbReference>
<protein>
    <recommendedName>
        <fullName evidence="1">F-box/LRR-repeat protein 15/At3g58940/PEG3-like LRR domain-containing protein</fullName>
    </recommendedName>
</protein>
<dbReference type="Pfam" id="PF24758">
    <property type="entry name" value="LRR_At5g56370"/>
    <property type="match status" value="1"/>
</dbReference>
<proteinExistence type="predicted"/>
<comment type="caution">
    <text evidence="2">The sequence shown here is derived from an EMBL/GenBank/DDBJ whole genome shotgun (WGS) entry which is preliminary data.</text>
</comment>
<dbReference type="InterPro" id="IPR055411">
    <property type="entry name" value="LRR_FXL15/At3g58940/PEG3-like"/>
</dbReference>
<gene>
    <name evidence="2" type="ORF">MKW94_026709</name>
</gene>